<keyword evidence="4" id="KW-1185">Reference proteome</keyword>
<gene>
    <name evidence="3" type="ORF">WJM97_03460</name>
</gene>
<feature type="compositionally biased region" description="Polar residues" evidence="1">
    <location>
        <begin position="18"/>
        <end position="29"/>
    </location>
</feature>
<evidence type="ECO:0000313" key="4">
    <source>
        <dbReference type="Proteomes" id="UP001483337"/>
    </source>
</evidence>
<feature type="region of interest" description="Disordered" evidence="1">
    <location>
        <begin position="1"/>
        <end position="29"/>
    </location>
</feature>
<sequence length="314" mass="35143">MSRDKQRKTRNKSRDKPQNSLSPKPDQKNQSLWKTTIIQFLRGTIGFLENTVVKLETEQSATTEKKPNLLERILLGWDKFLQTFRLFLPSQVSNNVSDTVLTLIFAVFAVVLVVLTTFLFTSKPTEVAIIPPVEEVITPEAIPTSTPEPEPIPTSTPEPEPIPTSTPEPEPIPTSTPEPEPIPTLIPEPEPIPTSVELTPEQNLIAAIKNQLAEIAVVTIQNKEGENITVNLIKSIQANLHTSDLIITIRDDWYRLEKSAQKKLAGDILQRSQELDFTHLQIIDSQDKLIARSPVVGNEMIIFIKHSGFSTQQL</sequence>
<feature type="compositionally biased region" description="Pro residues" evidence="1">
    <location>
        <begin position="146"/>
        <end position="192"/>
    </location>
</feature>
<feature type="compositionally biased region" description="Basic residues" evidence="1">
    <location>
        <begin position="1"/>
        <end position="11"/>
    </location>
</feature>
<keyword evidence="2" id="KW-0812">Transmembrane</keyword>
<evidence type="ECO:0000256" key="2">
    <source>
        <dbReference type="SAM" id="Phobius"/>
    </source>
</evidence>
<dbReference type="RefSeq" id="WP_353931656.1">
    <property type="nucleotide sequence ID" value="NZ_CP150886.1"/>
</dbReference>
<evidence type="ECO:0000256" key="1">
    <source>
        <dbReference type="SAM" id="MobiDB-lite"/>
    </source>
</evidence>
<organism evidence="3 4">
    <name type="scientific">Okeanomitos corallinicola TIOX110</name>
    <dbReference type="NCBI Taxonomy" id="3133117"/>
    <lineage>
        <taxon>Bacteria</taxon>
        <taxon>Bacillati</taxon>
        <taxon>Cyanobacteriota</taxon>
        <taxon>Cyanophyceae</taxon>
        <taxon>Nostocales</taxon>
        <taxon>Aphanizomenonaceae</taxon>
        <taxon>Okeanomitos</taxon>
    </lineage>
</organism>
<reference evidence="3 4" key="1">
    <citation type="submission" date="2024-04" db="EMBL/GenBank/DDBJ databases">
        <title>Okeanomitos corallinicola gen. &amp; sp. nov. (Nostocales, Cyanobacteria), a new toxic marine heterocyst-forming cyanobacterium from a coral reef.</title>
        <authorList>
            <person name="Li H."/>
            <person name="Li R."/>
            <person name="Kang J."/>
            <person name="Hii K.S."/>
            <person name="Mohamed H.F."/>
            <person name="Xu X."/>
            <person name="Luo Z."/>
        </authorList>
    </citation>
    <scope>NUCLEOTIDE SEQUENCE [LARGE SCALE GENOMIC DNA]</scope>
    <source>
        <strain evidence="3 4">TIOX110</strain>
    </source>
</reference>
<accession>A0ABZ2UUH2</accession>
<keyword evidence="2" id="KW-1133">Transmembrane helix</keyword>
<proteinExistence type="predicted"/>
<name>A0ABZ2UUH2_9CYAN</name>
<evidence type="ECO:0000313" key="3">
    <source>
        <dbReference type="EMBL" id="WZB88751.1"/>
    </source>
</evidence>
<dbReference type="EMBL" id="CP150886">
    <property type="protein sequence ID" value="WZB88751.1"/>
    <property type="molecule type" value="Genomic_DNA"/>
</dbReference>
<feature type="transmembrane region" description="Helical" evidence="2">
    <location>
        <begin position="100"/>
        <end position="120"/>
    </location>
</feature>
<feature type="region of interest" description="Disordered" evidence="1">
    <location>
        <begin position="140"/>
        <end position="195"/>
    </location>
</feature>
<dbReference type="Proteomes" id="UP001483337">
    <property type="component" value="Chromosome"/>
</dbReference>
<protein>
    <submittedName>
        <fullName evidence="3">Uncharacterized protein</fullName>
    </submittedName>
</protein>
<keyword evidence="2" id="KW-0472">Membrane</keyword>